<reference evidence="9 10" key="1">
    <citation type="submission" date="2022-12" db="EMBL/GenBank/DDBJ databases">
        <title>Draft genome sequence of Paenibacillus sp. dW9.</title>
        <authorList>
            <person name="Choi E.-W."/>
            <person name="Kim D.-U."/>
        </authorList>
    </citation>
    <scope>NUCLEOTIDE SEQUENCE [LARGE SCALE GENOMIC DNA]</scope>
    <source>
        <strain evidence="10">dW9</strain>
    </source>
</reference>
<evidence type="ECO:0000313" key="10">
    <source>
        <dbReference type="Proteomes" id="UP001527882"/>
    </source>
</evidence>
<evidence type="ECO:0000256" key="4">
    <source>
        <dbReference type="ARBA" id="ARBA00022692"/>
    </source>
</evidence>
<keyword evidence="4 7" id="KW-0812">Transmembrane</keyword>
<feature type="transmembrane region" description="Helical" evidence="7">
    <location>
        <begin position="37"/>
        <end position="58"/>
    </location>
</feature>
<sequence>MFQAVLKRKFPAPKIVVGVVIVSIGLLLLTARDHLTFDVGASYCLAGALLYAIHIIASNHFVREVDALQLGIYQLGFAAIYAALGTFVFEEATLPSTLVHWVAIFGLAFICSAYGFVMQSIAQKYTTPESVGFLFSLEPIFSAIFAFLILQLAQDAL</sequence>
<dbReference type="InterPro" id="IPR037185">
    <property type="entry name" value="EmrE-like"/>
</dbReference>
<comment type="similarity">
    <text evidence="2">Belongs to the EamA transporter family.</text>
</comment>
<evidence type="ECO:0000259" key="8">
    <source>
        <dbReference type="Pfam" id="PF00892"/>
    </source>
</evidence>
<dbReference type="PANTHER" id="PTHR42920:SF5">
    <property type="entry name" value="EAMA DOMAIN-CONTAINING PROTEIN"/>
    <property type="match status" value="1"/>
</dbReference>
<keyword evidence="3" id="KW-1003">Cell membrane</keyword>
<evidence type="ECO:0000256" key="3">
    <source>
        <dbReference type="ARBA" id="ARBA00022475"/>
    </source>
</evidence>
<keyword evidence="10" id="KW-1185">Reference proteome</keyword>
<dbReference type="InterPro" id="IPR000620">
    <property type="entry name" value="EamA_dom"/>
</dbReference>
<dbReference type="Proteomes" id="UP001527882">
    <property type="component" value="Unassembled WGS sequence"/>
</dbReference>
<feature type="domain" description="EamA" evidence="8">
    <location>
        <begin position="40"/>
        <end position="151"/>
    </location>
</feature>
<feature type="transmembrane region" description="Helical" evidence="7">
    <location>
        <begin position="101"/>
        <end position="121"/>
    </location>
</feature>
<name>A0ABT4QAF1_9BACL</name>
<feature type="transmembrane region" description="Helical" evidence="7">
    <location>
        <begin position="12"/>
        <end position="31"/>
    </location>
</feature>
<feature type="transmembrane region" description="Helical" evidence="7">
    <location>
        <begin position="133"/>
        <end position="153"/>
    </location>
</feature>
<evidence type="ECO:0000256" key="5">
    <source>
        <dbReference type="ARBA" id="ARBA00022989"/>
    </source>
</evidence>
<dbReference type="Pfam" id="PF00892">
    <property type="entry name" value="EamA"/>
    <property type="match status" value="1"/>
</dbReference>
<dbReference type="InterPro" id="IPR051258">
    <property type="entry name" value="Diverse_Substrate_Transporter"/>
</dbReference>
<gene>
    <name evidence="9" type="ORF">O9H85_15805</name>
</gene>
<dbReference type="EMBL" id="JAQAGZ010000009">
    <property type="protein sequence ID" value="MCZ8513870.1"/>
    <property type="molecule type" value="Genomic_DNA"/>
</dbReference>
<organism evidence="9 10">
    <name type="scientific">Paenibacillus gyeongsangnamensis</name>
    <dbReference type="NCBI Taxonomy" id="3388067"/>
    <lineage>
        <taxon>Bacteria</taxon>
        <taxon>Bacillati</taxon>
        <taxon>Bacillota</taxon>
        <taxon>Bacilli</taxon>
        <taxon>Bacillales</taxon>
        <taxon>Paenibacillaceae</taxon>
        <taxon>Paenibacillus</taxon>
    </lineage>
</organism>
<evidence type="ECO:0000313" key="9">
    <source>
        <dbReference type="EMBL" id="MCZ8513870.1"/>
    </source>
</evidence>
<evidence type="ECO:0000256" key="2">
    <source>
        <dbReference type="ARBA" id="ARBA00007362"/>
    </source>
</evidence>
<keyword evidence="6 7" id="KW-0472">Membrane</keyword>
<dbReference type="SUPFAM" id="SSF103481">
    <property type="entry name" value="Multidrug resistance efflux transporter EmrE"/>
    <property type="match status" value="1"/>
</dbReference>
<accession>A0ABT4QAF1</accession>
<protein>
    <submittedName>
        <fullName evidence="9">DMT family transporter</fullName>
    </submittedName>
</protein>
<feature type="transmembrane region" description="Helical" evidence="7">
    <location>
        <begin position="70"/>
        <end position="89"/>
    </location>
</feature>
<dbReference type="PANTHER" id="PTHR42920">
    <property type="entry name" value="OS03G0707200 PROTEIN-RELATED"/>
    <property type="match status" value="1"/>
</dbReference>
<comment type="subcellular location">
    <subcellularLocation>
        <location evidence="1">Cell membrane</location>
        <topology evidence="1">Multi-pass membrane protein</topology>
    </subcellularLocation>
</comment>
<evidence type="ECO:0000256" key="6">
    <source>
        <dbReference type="ARBA" id="ARBA00023136"/>
    </source>
</evidence>
<comment type="caution">
    <text evidence="9">The sequence shown here is derived from an EMBL/GenBank/DDBJ whole genome shotgun (WGS) entry which is preliminary data.</text>
</comment>
<proteinExistence type="inferred from homology"/>
<evidence type="ECO:0000256" key="1">
    <source>
        <dbReference type="ARBA" id="ARBA00004651"/>
    </source>
</evidence>
<evidence type="ECO:0000256" key="7">
    <source>
        <dbReference type="SAM" id="Phobius"/>
    </source>
</evidence>
<keyword evidence="5 7" id="KW-1133">Transmembrane helix</keyword>